<dbReference type="GO" id="GO:0043138">
    <property type="term" value="F:3'-5' DNA helicase activity"/>
    <property type="evidence" value="ECO:0007669"/>
    <property type="project" value="TreeGrafter"/>
</dbReference>
<keyword evidence="3" id="KW-0067">ATP-binding</keyword>
<feature type="region of interest" description="Disordered" evidence="4">
    <location>
        <begin position="634"/>
        <end position="676"/>
    </location>
</feature>
<dbReference type="Gene3D" id="3.40.50.300">
    <property type="entry name" value="P-loop containing nucleotide triphosphate hydrolases"/>
    <property type="match status" value="2"/>
</dbReference>
<proteinExistence type="predicted"/>
<dbReference type="EMBL" id="PDCP01000008">
    <property type="protein sequence ID" value="PEG40865.1"/>
    <property type="molecule type" value="Genomic_DNA"/>
</dbReference>
<dbReference type="SUPFAM" id="SSF52540">
    <property type="entry name" value="P-loop containing nucleoside triphosphate hydrolases"/>
    <property type="match status" value="1"/>
</dbReference>
<dbReference type="PROSITE" id="PS51192">
    <property type="entry name" value="HELICASE_ATP_BIND_1"/>
    <property type="match status" value="1"/>
</dbReference>
<dbReference type="SMART" id="SM00487">
    <property type="entry name" value="DEXDc"/>
    <property type="match status" value="1"/>
</dbReference>
<dbReference type="InterPro" id="IPR014013">
    <property type="entry name" value="Helic_SF1/SF2_ATP-bd_DinG/Rad3"/>
</dbReference>
<organism evidence="8 9">
    <name type="scientific">Mycolicibacterium agri</name>
    <name type="common">Mycobacterium agri</name>
    <dbReference type="NCBI Taxonomy" id="36811"/>
    <lineage>
        <taxon>Bacteria</taxon>
        <taxon>Bacillati</taxon>
        <taxon>Actinomycetota</taxon>
        <taxon>Actinomycetes</taxon>
        <taxon>Mycobacteriales</taxon>
        <taxon>Mycobacteriaceae</taxon>
        <taxon>Mycolicibacterium</taxon>
    </lineage>
</organism>
<evidence type="ECO:0000259" key="5">
    <source>
        <dbReference type="PROSITE" id="PS51192"/>
    </source>
</evidence>
<dbReference type="PROSITE" id="PS51193">
    <property type="entry name" value="HELICASE_ATP_BIND_2"/>
    <property type="match status" value="1"/>
</dbReference>
<evidence type="ECO:0000259" key="6">
    <source>
        <dbReference type="PROSITE" id="PS51193"/>
    </source>
</evidence>
<protein>
    <submittedName>
        <fullName evidence="8">DEAD/DEAH box helicase</fullName>
    </submittedName>
</protein>
<dbReference type="InterPro" id="IPR027417">
    <property type="entry name" value="P-loop_NTPase"/>
</dbReference>
<keyword evidence="9" id="KW-1185">Reference proteome</keyword>
<evidence type="ECO:0000313" key="10">
    <source>
        <dbReference type="Proteomes" id="UP000465302"/>
    </source>
</evidence>
<evidence type="ECO:0000313" key="7">
    <source>
        <dbReference type="EMBL" id="GFG52298.1"/>
    </source>
</evidence>
<dbReference type="Pfam" id="PF00271">
    <property type="entry name" value="Helicase_C"/>
    <property type="match status" value="1"/>
</dbReference>
<dbReference type="RefSeq" id="WP_097939078.1">
    <property type="nucleotide sequence ID" value="NZ_BLKS01000001.1"/>
</dbReference>
<dbReference type="EMBL" id="BLKS01000001">
    <property type="protein sequence ID" value="GFG52298.1"/>
    <property type="molecule type" value="Genomic_DNA"/>
</dbReference>
<dbReference type="Proteomes" id="UP000465302">
    <property type="component" value="Unassembled WGS sequence"/>
</dbReference>
<feature type="domain" description="Helicase ATP-binding" evidence="6">
    <location>
        <begin position="82"/>
        <end position="376"/>
    </location>
</feature>
<name>A0A2A7N9Z7_MYCAG</name>
<reference evidence="8 9" key="1">
    <citation type="submission" date="2017-10" db="EMBL/GenBank/DDBJ databases">
        <title>The new phylogeny of genus Mycobacterium.</title>
        <authorList>
            <person name="Tortoli E."/>
            <person name="Trovato A."/>
            <person name="Cirillo D.M."/>
        </authorList>
    </citation>
    <scope>NUCLEOTIDE SEQUENCE [LARGE SCALE GENOMIC DNA]</scope>
    <source>
        <strain evidence="8 9">CCUG37673</strain>
    </source>
</reference>
<evidence type="ECO:0000313" key="9">
    <source>
        <dbReference type="Proteomes" id="UP000220914"/>
    </source>
</evidence>
<dbReference type="GO" id="GO:0036297">
    <property type="term" value="P:interstrand cross-link repair"/>
    <property type="evidence" value="ECO:0007669"/>
    <property type="project" value="TreeGrafter"/>
</dbReference>
<comment type="caution">
    <text evidence="8">The sequence shown here is derived from an EMBL/GenBank/DDBJ whole genome shotgun (WGS) entry which is preliminary data.</text>
</comment>
<dbReference type="PANTHER" id="PTHR47957">
    <property type="entry name" value="ATP-DEPENDENT HELICASE HRQ1"/>
    <property type="match status" value="1"/>
</dbReference>
<dbReference type="InterPro" id="IPR011545">
    <property type="entry name" value="DEAD/DEAH_box_helicase_dom"/>
</dbReference>
<evidence type="ECO:0000256" key="4">
    <source>
        <dbReference type="SAM" id="MobiDB-lite"/>
    </source>
</evidence>
<feature type="domain" description="Helicase ATP-binding" evidence="5">
    <location>
        <begin position="106"/>
        <end position="387"/>
    </location>
</feature>
<dbReference type="OrthoDB" id="3197455at2"/>
<keyword evidence="1" id="KW-0547">Nucleotide-binding</keyword>
<accession>A0A2A7N9Z7</accession>
<dbReference type="GO" id="GO:0003676">
    <property type="term" value="F:nucleic acid binding"/>
    <property type="evidence" value="ECO:0007669"/>
    <property type="project" value="InterPro"/>
</dbReference>
<evidence type="ECO:0000313" key="8">
    <source>
        <dbReference type="EMBL" id="PEG40865.1"/>
    </source>
</evidence>
<reference evidence="7" key="3">
    <citation type="submission" date="2020-02" db="EMBL/GenBank/DDBJ databases">
        <authorList>
            <person name="Matsumoto Y."/>
            <person name="Motooka D."/>
            <person name="Nakamura S."/>
        </authorList>
    </citation>
    <scope>NUCLEOTIDE SEQUENCE</scope>
    <source>
        <strain evidence="7">JCM 6377</strain>
    </source>
</reference>
<dbReference type="Pfam" id="PF00270">
    <property type="entry name" value="DEAD"/>
    <property type="match status" value="1"/>
</dbReference>
<dbReference type="Proteomes" id="UP000220914">
    <property type="component" value="Unassembled WGS sequence"/>
</dbReference>
<dbReference type="InterPro" id="IPR014001">
    <property type="entry name" value="Helicase_ATP-bd"/>
</dbReference>
<evidence type="ECO:0000256" key="1">
    <source>
        <dbReference type="ARBA" id="ARBA00022741"/>
    </source>
</evidence>
<keyword evidence="8" id="KW-0347">Helicase</keyword>
<dbReference type="InterPro" id="IPR001650">
    <property type="entry name" value="Helicase_C-like"/>
</dbReference>
<keyword evidence="2" id="KW-0378">Hydrolase</keyword>
<gene>
    <name evidence="8" type="ORF">CQY20_06190</name>
    <name evidence="7" type="ORF">MAGR_37390</name>
</gene>
<sequence length="1825" mass="202498">MMSPDQKPDLATSFDRLRDAFFRYYNTPFGLASEELQRERQALLDRDNGIYRMPLLELRPEYKTTGRSLAESAVAAGLSTEIAEFAAAGLIPADRQLYTHQELSLIRAAKGDRNIVITAGTGSGKTESFLLPILASLLEESKRWSGQRGSAVDWWTGEGDFVSQRSGESGRTAAVRAMILYPMNALVDDQLIRLRRALDSDEARAWLNVNRLGHRFYFGRYTGATPVTGNPSDSRAVADLRRYLRATDQRSRRAQQIGGETQYFVPRLDGAEMRSRWDMSDAPPDVVITNYSMLNVMLLRSRDRQFFDKTRAWLDEHPSNRFTLVIDELHTYRGTAGTEVALLIRNLRNRLGLIDQPEKLRVLAASASLDPLRDRAYIEQFFGLPEASFDFLPGEHVQPQNANPDISDAAALLAGARDGASALLAAESVGAQQALHAAFFEGNVNGAPKAMTQDELAKMLFPKTDTHVASDALSSLLRALPHSKGRVGWPRLRAHLFFRNVPGIWACTDPRRHSDLADETGTRSVGPLFDEPVTRCPCGARVLELLYCQNCGDVMLGGFVQAGATQQESLSAMMLADVPELSKLPDQVSLERTANNYIVYWPRTSRPELDDLDWNADGGNVRYEFRRSILNPGNGGVTNARQGKPHSGWTFHARSRIDRNGKPKRDPKSLSPFPTQCPNCGDDWEIKYGKGGRRLPHTDPARQRSPIRGMRTGFEKINQVLVTELMSQLPETERKAIVFTDSRQDAAKLAAGMGLRHYQDLLRTLLYDRLAETEDWPTLLDRASKLVRDGDKSEANKRARDRLRARDNGVYSRLTDLWRGEEDEAYPGEMLQLENQLSAPQTLKLLADDVGQKALELGVNPGGTHASLQTHYDKSKGRRIGWSTLLNWDLPPISTRGGLDETEKQWWRDIQENLHKEVIEGLFSGAGRDFESIGLGWLALTTDSRDLAEEPTSVVALSRTSLRVLGDARRFFGIRDPRDKPPVKLKLYWESVAKEHDLEVSYVQETVMAYWGDAVRDYLISPNHVTLRRPGEYSWICESCRRQHLHHGTGICTRCRRRLPADPAHVKVSQDYYSWKATTGQGRFRLSVAELTGQTDRVDAQSRQSRFQDVFLEGDENSRADGLDLLSVTTTMEAGVDIGSLEVVVLGNMPPTRFNYQQRVGRAGRRTSPLATALTVCRGRSHDEYYFARPSLITNEPTPQPYLALNRKEIFRRTLSAEALRLAFDEIGPNAVASGLLTDLTNNSHGQFGLATEWGAVSGAVQTWIDNNADRLNSVASALTSFAPKDISEYQWTHWLRTTLVSKVTDCANAAIGHPDLSQRLAEAGILPMFGFPSKIRYLYLNRPNQSYPWPPRGAIDRDLSMAVSAFAPLSEVVKDGKVYPVVGVAAFRPTRPVQSEEDPLGPLRHVAVCRSCSYLHEALDGTGGDENESCPQCSRPPGVYQWIPLRQPLGFRAGTPEDFDGNFAWTARAMAARALTDLSKLDEVRHGGTLALSGPGKRFVINDNGGRLHRFQVNVPTQRTDWAGYVSVEAIENGLLPKTAGSGDVISVALGSVQPTDFLFVGTEKPVRPESGIRLSLDSLGIQPSGAGETGEGRRAAWYSLAFLLRTAAATYLDVQSLELTAGIYSGVLRETPTTMAFLADTLENGAGFSTHLGKPGIFEEFVETGVSKYLESLSAPDHANECTASCYRCLRDYGNMAYHALLDWRLAGDLLKVLIEGTLIPDATRERESIDRWAEAYSAEVVDDLDCAAATFESPMHGKSAVIAKHPLEATEKALIAPRLADSMAALECRYPGVPVVFTDTFVLDRDPAHVLQLFDEAQSNQS</sequence>
<dbReference type="SMART" id="SM00490">
    <property type="entry name" value="HELICc"/>
    <property type="match status" value="1"/>
</dbReference>
<evidence type="ECO:0000256" key="2">
    <source>
        <dbReference type="ARBA" id="ARBA00022801"/>
    </source>
</evidence>
<dbReference type="PANTHER" id="PTHR47957:SF3">
    <property type="entry name" value="ATP-DEPENDENT HELICASE HRQ1"/>
    <property type="match status" value="1"/>
</dbReference>
<dbReference type="GO" id="GO:0006289">
    <property type="term" value="P:nucleotide-excision repair"/>
    <property type="evidence" value="ECO:0007669"/>
    <property type="project" value="TreeGrafter"/>
</dbReference>
<dbReference type="GO" id="GO:0016787">
    <property type="term" value="F:hydrolase activity"/>
    <property type="evidence" value="ECO:0007669"/>
    <property type="project" value="UniProtKB-KW"/>
</dbReference>
<reference evidence="7 10" key="2">
    <citation type="journal article" date="2019" name="Emerg. Microbes Infect.">
        <title>Comprehensive subspecies identification of 175 nontuberculous mycobacteria species based on 7547 genomic profiles.</title>
        <authorList>
            <person name="Matsumoto Y."/>
            <person name="Kinjo T."/>
            <person name="Motooka D."/>
            <person name="Nabeya D."/>
            <person name="Jung N."/>
            <person name="Uechi K."/>
            <person name="Horii T."/>
            <person name="Iida T."/>
            <person name="Fujita J."/>
            <person name="Nakamura S."/>
        </authorList>
    </citation>
    <scope>NUCLEOTIDE SEQUENCE [LARGE SCALE GENOMIC DNA]</scope>
    <source>
        <strain evidence="7 10">JCM 6377</strain>
    </source>
</reference>
<feature type="compositionally biased region" description="Basic and acidic residues" evidence="4">
    <location>
        <begin position="655"/>
        <end position="668"/>
    </location>
</feature>
<dbReference type="GO" id="GO:0005524">
    <property type="term" value="F:ATP binding"/>
    <property type="evidence" value="ECO:0007669"/>
    <property type="project" value="UniProtKB-KW"/>
</dbReference>
<evidence type="ECO:0000256" key="3">
    <source>
        <dbReference type="ARBA" id="ARBA00022840"/>
    </source>
</evidence>